<proteinExistence type="inferred from homology"/>
<keyword evidence="2" id="KW-0680">Restriction system</keyword>
<feature type="region of interest" description="Disordered" evidence="4">
    <location>
        <begin position="235"/>
        <end position="258"/>
    </location>
</feature>
<dbReference type="Gene3D" id="3.90.220.20">
    <property type="entry name" value="DNA methylase specificity domains"/>
    <property type="match status" value="3"/>
</dbReference>
<dbReference type="PATRIC" id="fig|930169.3.peg.3076"/>
<feature type="domain" description="Type I restriction modification DNA specificity" evidence="5">
    <location>
        <begin position="301"/>
        <end position="448"/>
    </location>
</feature>
<evidence type="ECO:0000256" key="3">
    <source>
        <dbReference type="ARBA" id="ARBA00023125"/>
    </source>
</evidence>
<dbReference type="eggNOG" id="COG0732">
    <property type="taxonomic scope" value="Bacteria"/>
</dbReference>
<dbReference type="GO" id="GO:0003677">
    <property type="term" value="F:DNA binding"/>
    <property type="evidence" value="ECO:0007669"/>
    <property type="project" value="UniProtKB-KW"/>
</dbReference>
<dbReference type="GO" id="GO:0009307">
    <property type="term" value="P:DNA restriction-modification system"/>
    <property type="evidence" value="ECO:0007669"/>
    <property type="project" value="UniProtKB-KW"/>
</dbReference>
<evidence type="ECO:0000313" key="7">
    <source>
        <dbReference type="Proteomes" id="UP000006286"/>
    </source>
</evidence>
<sequence length="486" mass="55044">MNAPVVTTMPLSSMAERKEKADPQGYPDMPYVGLDDVEPHTMRLIGWKSAAELKSSAKKFYKWDVLYSRLRPYLNKVWVADRDGLCSSEFIVLPKQEDIDPKFLAYRINARDFVTFANSLNSGDRPRVNFKQISSFGIPAFDVDEQRLVVDKIETLFSELDKGIESLKTARQQLKAYRQAVLKHAFEGKLTEQWRQQNPDKLESPEQLLTRIQQEREQRYQQQLEDWKQAVKAWEENGKEGKKPSKPKRLPPATLEENASSNLPDCWGWTKLGAIISYGPSNGWSPKAVNYETPIKAITLTATTSGKFDGAHFKYLDTHVPKKSELWIKKGDILVQRGNTIEYVGVPALYKGADNRFVYPDLIMKIQSVPSINRQYLVYAMSEHRARSWLRDNAVGAAGSMPKISQSTLTNLIVPICSKNEQKEIEALLDSRISAADALDAEISFQIEKAEILRQSILEKAFSGQLISQVRDKAGAGRVPSVEMVE</sequence>
<organism evidence="6 7">
    <name type="scientific">Alcanivorax dieselolei (strain DSM 16502 / CGMCC 1.3690 / MCCC 1A00001 / B-5)</name>
    <name type="common">Alloalcanivorax dieselolei</name>
    <dbReference type="NCBI Taxonomy" id="930169"/>
    <lineage>
        <taxon>Bacteria</taxon>
        <taxon>Pseudomonadati</taxon>
        <taxon>Pseudomonadota</taxon>
        <taxon>Gammaproteobacteria</taxon>
        <taxon>Oceanospirillales</taxon>
        <taxon>Alcanivoracaceae</taxon>
        <taxon>Alloalcanivorax</taxon>
    </lineage>
</organism>
<dbReference type="InterPro" id="IPR000055">
    <property type="entry name" value="Restrct_endonuc_typeI_TRD"/>
</dbReference>
<reference evidence="6 7" key="1">
    <citation type="journal article" date="2012" name="J. Bacteriol.">
        <title>Complete genome sequence of Alcanivorax dieselolei type strain B5.</title>
        <authorList>
            <person name="Lai Q."/>
            <person name="Li W."/>
            <person name="Shao Z."/>
        </authorList>
    </citation>
    <scope>NUCLEOTIDE SEQUENCE [LARGE SCALE GENOMIC DNA]</scope>
    <source>
        <strain evidence="7">DSM 16502 / CGMCC 1.3690 / B-5</strain>
    </source>
</reference>
<name>K0CI39_ALCDB</name>
<dbReference type="RefSeq" id="WP_014995447.1">
    <property type="nucleotide sequence ID" value="NC_018691.1"/>
</dbReference>
<dbReference type="SUPFAM" id="SSF116734">
    <property type="entry name" value="DNA methylase specificity domain"/>
    <property type="match status" value="2"/>
</dbReference>
<dbReference type="PANTHER" id="PTHR43140">
    <property type="entry name" value="TYPE-1 RESTRICTION ENZYME ECOKI SPECIFICITY PROTEIN"/>
    <property type="match status" value="1"/>
</dbReference>
<accession>K0CI39</accession>
<keyword evidence="3" id="KW-0238">DNA-binding</keyword>
<evidence type="ECO:0000256" key="1">
    <source>
        <dbReference type="ARBA" id="ARBA00010923"/>
    </source>
</evidence>
<evidence type="ECO:0000313" key="6">
    <source>
        <dbReference type="EMBL" id="AFT71382.1"/>
    </source>
</evidence>
<dbReference type="EMBL" id="CP003466">
    <property type="protein sequence ID" value="AFT71382.1"/>
    <property type="molecule type" value="Genomic_DNA"/>
</dbReference>
<dbReference type="PANTHER" id="PTHR43140:SF1">
    <property type="entry name" value="TYPE I RESTRICTION ENZYME ECOKI SPECIFICITY SUBUNIT"/>
    <property type="match status" value="1"/>
</dbReference>
<keyword evidence="7" id="KW-1185">Reference proteome</keyword>
<gene>
    <name evidence="6" type="ordered locus">B5T_03115</name>
</gene>
<evidence type="ECO:0000256" key="2">
    <source>
        <dbReference type="ARBA" id="ARBA00022747"/>
    </source>
</evidence>
<dbReference type="Pfam" id="PF01420">
    <property type="entry name" value="Methylase_S"/>
    <property type="match status" value="1"/>
</dbReference>
<dbReference type="CDD" id="cd17261">
    <property type="entry name" value="RMtype1_S_EcoKI-TRD2-CR2_like"/>
    <property type="match status" value="1"/>
</dbReference>
<dbReference type="Proteomes" id="UP000006286">
    <property type="component" value="Chromosome"/>
</dbReference>
<dbReference type="REBASE" id="54424">
    <property type="entry name" value="S.AdiB5ORF3110P"/>
</dbReference>
<dbReference type="STRING" id="930169.B5T_03115"/>
<dbReference type="InterPro" id="IPR051212">
    <property type="entry name" value="Type-I_RE_S_subunit"/>
</dbReference>
<dbReference type="InterPro" id="IPR044946">
    <property type="entry name" value="Restrct_endonuc_typeI_TRD_sf"/>
</dbReference>
<evidence type="ECO:0000259" key="5">
    <source>
        <dbReference type="Pfam" id="PF01420"/>
    </source>
</evidence>
<feature type="region of interest" description="Disordered" evidence="4">
    <location>
        <begin position="1"/>
        <end position="22"/>
    </location>
</feature>
<comment type="similarity">
    <text evidence="1">Belongs to the type-I restriction system S methylase family.</text>
</comment>
<dbReference type="KEGG" id="adi:B5T_03115"/>
<dbReference type="AlphaFoldDB" id="K0CI39"/>
<evidence type="ECO:0000256" key="4">
    <source>
        <dbReference type="SAM" id="MobiDB-lite"/>
    </source>
</evidence>
<protein>
    <submittedName>
        <fullName evidence="6">Restriction modification system DNA specificity domain protein</fullName>
    </submittedName>
</protein>
<dbReference type="HOGENOM" id="CLU_021095_10_2_6"/>